<dbReference type="RefSeq" id="WP_260348753.1">
    <property type="nucleotide sequence ID" value="NZ_JAOAOS010000006.1"/>
</dbReference>
<protein>
    <recommendedName>
        <fullName evidence="1">Pyrrolo-quinoline quinone repeat domain-containing protein</fullName>
    </recommendedName>
</protein>
<dbReference type="InterPro" id="IPR002372">
    <property type="entry name" value="PQQ_rpt_dom"/>
</dbReference>
<proteinExistence type="predicted"/>
<keyword evidence="3" id="KW-1185">Reference proteome</keyword>
<feature type="domain" description="Pyrrolo-quinoline quinone repeat" evidence="1">
    <location>
        <begin position="17"/>
        <end position="92"/>
    </location>
</feature>
<accession>A0ABW0F4A6</accession>
<reference evidence="3" key="1">
    <citation type="journal article" date="2019" name="Int. J. Syst. Evol. Microbiol.">
        <title>The Global Catalogue of Microorganisms (GCM) 10K type strain sequencing project: providing services to taxonomists for standard genome sequencing and annotation.</title>
        <authorList>
            <consortium name="The Broad Institute Genomics Platform"/>
            <consortium name="The Broad Institute Genome Sequencing Center for Infectious Disease"/>
            <person name="Wu L."/>
            <person name="Ma J."/>
        </authorList>
    </citation>
    <scope>NUCLEOTIDE SEQUENCE [LARGE SCALE GENOMIC DNA]</scope>
    <source>
        <strain evidence="3">CGMCC 1.15643</strain>
    </source>
</reference>
<comment type="caution">
    <text evidence="2">The sequence shown here is derived from an EMBL/GenBank/DDBJ whole genome shotgun (WGS) entry which is preliminary data.</text>
</comment>
<evidence type="ECO:0000259" key="1">
    <source>
        <dbReference type="Pfam" id="PF01011"/>
    </source>
</evidence>
<gene>
    <name evidence="2" type="ORF">ACFPK2_08620</name>
</gene>
<dbReference type="Pfam" id="PF01011">
    <property type="entry name" value="PQQ"/>
    <property type="match status" value="1"/>
</dbReference>
<evidence type="ECO:0000313" key="3">
    <source>
        <dbReference type="Proteomes" id="UP001595976"/>
    </source>
</evidence>
<name>A0ABW0F4A6_9HYPH</name>
<evidence type="ECO:0000313" key="2">
    <source>
        <dbReference type="EMBL" id="MFC5293054.1"/>
    </source>
</evidence>
<dbReference type="EMBL" id="JBHSLI010000003">
    <property type="protein sequence ID" value="MFC5293054.1"/>
    <property type="molecule type" value="Genomic_DNA"/>
</dbReference>
<dbReference type="Proteomes" id="UP001595976">
    <property type="component" value="Unassembled WGS sequence"/>
</dbReference>
<organism evidence="2 3">
    <name type="scientific">Bosea minatitlanensis</name>
    <dbReference type="NCBI Taxonomy" id="128782"/>
    <lineage>
        <taxon>Bacteria</taxon>
        <taxon>Pseudomonadati</taxon>
        <taxon>Pseudomonadota</taxon>
        <taxon>Alphaproteobacteria</taxon>
        <taxon>Hyphomicrobiales</taxon>
        <taxon>Boseaceae</taxon>
        <taxon>Bosea</taxon>
    </lineage>
</organism>
<sequence length="93" mass="10361">MRGPLIACARMRVSVSLDRRTGKPLTEVVEKPVPQGGAEDPARLSKTQPFSVGMPAFDGLDPSTPLGLTEKDMWGATPFDQLYCRIRFRQARW</sequence>